<dbReference type="AlphaFoldDB" id="A0A6A4HLW5"/>
<protein>
    <submittedName>
        <fullName evidence="1">Uncharacterized protein</fullName>
    </submittedName>
</protein>
<organism evidence="1 2">
    <name type="scientific">Gymnopus androsaceus JB14</name>
    <dbReference type="NCBI Taxonomy" id="1447944"/>
    <lineage>
        <taxon>Eukaryota</taxon>
        <taxon>Fungi</taxon>
        <taxon>Dikarya</taxon>
        <taxon>Basidiomycota</taxon>
        <taxon>Agaricomycotina</taxon>
        <taxon>Agaricomycetes</taxon>
        <taxon>Agaricomycetidae</taxon>
        <taxon>Agaricales</taxon>
        <taxon>Marasmiineae</taxon>
        <taxon>Omphalotaceae</taxon>
        <taxon>Gymnopus</taxon>
    </lineage>
</organism>
<dbReference type="Proteomes" id="UP000799118">
    <property type="component" value="Unassembled WGS sequence"/>
</dbReference>
<accession>A0A6A4HLW5</accession>
<name>A0A6A4HLW5_9AGAR</name>
<proteinExistence type="predicted"/>
<reference evidence="1" key="1">
    <citation type="journal article" date="2019" name="Environ. Microbiol.">
        <title>Fungal ecological strategies reflected in gene transcription - a case study of two litter decomposers.</title>
        <authorList>
            <person name="Barbi F."/>
            <person name="Kohler A."/>
            <person name="Barry K."/>
            <person name="Baskaran P."/>
            <person name="Daum C."/>
            <person name="Fauchery L."/>
            <person name="Ihrmark K."/>
            <person name="Kuo A."/>
            <person name="LaButti K."/>
            <person name="Lipzen A."/>
            <person name="Morin E."/>
            <person name="Grigoriev I.V."/>
            <person name="Henrissat B."/>
            <person name="Lindahl B."/>
            <person name="Martin F."/>
        </authorList>
    </citation>
    <scope>NUCLEOTIDE SEQUENCE</scope>
    <source>
        <strain evidence="1">JB14</strain>
    </source>
</reference>
<dbReference type="EMBL" id="ML769474">
    <property type="protein sequence ID" value="KAE9399003.1"/>
    <property type="molecule type" value="Genomic_DNA"/>
</dbReference>
<evidence type="ECO:0000313" key="1">
    <source>
        <dbReference type="EMBL" id="KAE9399003.1"/>
    </source>
</evidence>
<keyword evidence="2" id="KW-1185">Reference proteome</keyword>
<evidence type="ECO:0000313" key="2">
    <source>
        <dbReference type="Proteomes" id="UP000799118"/>
    </source>
</evidence>
<gene>
    <name evidence="1" type="ORF">BT96DRAFT_939680</name>
</gene>
<sequence>MVLEELGLGLAKLTLTWSTHEAKFLLQQTLSYIGMQAVAAATHIALLVTQDPGWPDGLECESLVWGESESGDLSHLSVGSKVNEEGVEVPGKGFKEVALDHVQILRDVSQRRTCKSERSLDENLEEKLG</sequence>